<dbReference type="EMBL" id="JAPDDP010000003">
    <property type="protein sequence ID" value="MDA0179050.1"/>
    <property type="molecule type" value="Genomic_DNA"/>
</dbReference>
<reference evidence="3" key="1">
    <citation type="submission" date="2022-10" db="EMBL/GenBank/DDBJ databases">
        <title>The WGS of Solirubrobacter phytolaccae KCTC 29190.</title>
        <authorList>
            <person name="Jiang Z."/>
        </authorList>
    </citation>
    <scope>NUCLEOTIDE SEQUENCE</scope>
    <source>
        <strain evidence="3">KCTC 29190</strain>
    </source>
</reference>
<feature type="compositionally biased region" description="Basic and acidic residues" evidence="1">
    <location>
        <begin position="591"/>
        <end position="612"/>
    </location>
</feature>
<evidence type="ECO:0000313" key="3">
    <source>
        <dbReference type="EMBL" id="MDA0179050.1"/>
    </source>
</evidence>
<feature type="region of interest" description="Disordered" evidence="1">
    <location>
        <begin position="258"/>
        <end position="293"/>
    </location>
</feature>
<dbReference type="InterPro" id="IPR052130">
    <property type="entry name" value="AEBP2/jing_C2H2-ZnF"/>
</dbReference>
<feature type="region of interest" description="Disordered" evidence="1">
    <location>
        <begin position="1114"/>
        <end position="1138"/>
    </location>
</feature>
<feature type="compositionally biased region" description="Acidic residues" evidence="1">
    <location>
        <begin position="107"/>
        <end position="134"/>
    </location>
</feature>
<feature type="compositionally biased region" description="Low complexity" evidence="1">
    <location>
        <begin position="321"/>
        <end position="356"/>
    </location>
</feature>
<dbReference type="GO" id="GO:0008270">
    <property type="term" value="F:zinc ion binding"/>
    <property type="evidence" value="ECO:0007669"/>
    <property type="project" value="UniProtKB-KW"/>
</dbReference>
<feature type="region of interest" description="Disordered" evidence="1">
    <location>
        <begin position="591"/>
        <end position="645"/>
    </location>
</feature>
<dbReference type="PANTHER" id="PTHR46541:SF1">
    <property type="entry name" value="ZINC FINGER PROTEIN AEBP2"/>
    <property type="match status" value="1"/>
</dbReference>
<accession>A0A9X3N3C4</accession>
<feature type="region of interest" description="Disordered" evidence="1">
    <location>
        <begin position="890"/>
        <end position="916"/>
    </location>
</feature>
<feature type="compositionally biased region" description="Basic and acidic residues" evidence="1">
    <location>
        <begin position="31"/>
        <end position="93"/>
    </location>
</feature>
<gene>
    <name evidence="3" type="ORF">OJ997_01990</name>
</gene>
<comment type="caution">
    <text evidence="3">The sequence shown here is derived from an EMBL/GenBank/DDBJ whole genome shotgun (WGS) entry which is preliminary data.</text>
</comment>
<feature type="region of interest" description="Disordered" evidence="1">
    <location>
        <begin position="1"/>
        <end position="223"/>
    </location>
</feature>
<feature type="region of interest" description="Disordered" evidence="1">
    <location>
        <begin position="1156"/>
        <end position="1190"/>
    </location>
</feature>
<feature type="transmembrane region" description="Helical" evidence="2">
    <location>
        <begin position="702"/>
        <end position="723"/>
    </location>
</feature>
<protein>
    <submittedName>
        <fullName evidence="3">Uncharacterized protein</fullName>
    </submittedName>
</protein>
<feature type="compositionally biased region" description="Basic and acidic residues" evidence="1">
    <location>
        <begin position="904"/>
        <end position="916"/>
    </location>
</feature>
<organism evidence="3 4">
    <name type="scientific">Solirubrobacter phytolaccae</name>
    <dbReference type="NCBI Taxonomy" id="1404360"/>
    <lineage>
        <taxon>Bacteria</taxon>
        <taxon>Bacillati</taxon>
        <taxon>Actinomycetota</taxon>
        <taxon>Thermoleophilia</taxon>
        <taxon>Solirubrobacterales</taxon>
        <taxon>Solirubrobacteraceae</taxon>
        <taxon>Solirubrobacter</taxon>
    </lineage>
</organism>
<evidence type="ECO:0000313" key="4">
    <source>
        <dbReference type="Proteomes" id="UP001147653"/>
    </source>
</evidence>
<keyword evidence="2" id="KW-0472">Membrane</keyword>
<feature type="compositionally biased region" description="Low complexity" evidence="1">
    <location>
        <begin position="1362"/>
        <end position="1373"/>
    </location>
</feature>
<feature type="compositionally biased region" description="Polar residues" evidence="1">
    <location>
        <begin position="190"/>
        <end position="201"/>
    </location>
</feature>
<dbReference type="PANTHER" id="PTHR46541">
    <property type="entry name" value="ZINC FINGER PROTEIN AEBP2"/>
    <property type="match status" value="1"/>
</dbReference>
<feature type="region of interest" description="Disordered" evidence="1">
    <location>
        <begin position="852"/>
        <end position="875"/>
    </location>
</feature>
<evidence type="ECO:0000256" key="2">
    <source>
        <dbReference type="SAM" id="Phobius"/>
    </source>
</evidence>
<dbReference type="Proteomes" id="UP001147653">
    <property type="component" value="Unassembled WGS sequence"/>
</dbReference>
<feature type="compositionally biased region" description="Basic and acidic residues" evidence="1">
    <location>
        <begin position="151"/>
        <end position="172"/>
    </location>
</feature>
<feature type="transmembrane region" description="Helical" evidence="2">
    <location>
        <begin position="678"/>
        <end position="695"/>
    </location>
</feature>
<dbReference type="SUPFAM" id="SSF55486">
    <property type="entry name" value="Metalloproteases ('zincins'), catalytic domain"/>
    <property type="match status" value="1"/>
</dbReference>
<feature type="compositionally biased region" description="Low complexity" evidence="1">
    <location>
        <begin position="173"/>
        <end position="186"/>
    </location>
</feature>
<name>A0A9X3N3C4_9ACTN</name>
<dbReference type="RefSeq" id="WP_270023319.1">
    <property type="nucleotide sequence ID" value="NZ_JAPDDP010000003.1"/>
</dbReference>
<feature type="compositionally biased region" description="Polar residues" evidence="1">
    <location>
        <begin position="275"/>
        <end position="293"/>
    </location>
</feature>
<evidence type="ECO:0000256" key="1">
    <source>
        <dbReference type="SAM" id="MobiDB-lite"/>
    </source>
</evidence>
<feature type="region of interest" description="Disordered" evidence="1">
    <location>
        <begin position="305"/>
        <end position="356"/>
    </location>
</feature>
<feature type="compositionally biased region" description="Low complexity" evidence="1">
    <location>
        <begin position="1"/>
        <end position="30"/>
    </location>
</feature>
<feature type="region of interest" description="Disordered" evidence="1">
    <location>
        <begin position="1362"/>
        <end position="1386"/>
    </location>
</feature>
<keyword evidence="2" id="KW-0812">Transmembrane</keyword>
<keyword evidence="2" id="KW-1133">Transmembrane helix</keyword>
<feature type="non-terminal residue" evidence="3">
    <location>
        <position position="1"/>
    </location>
</feature>
<keyword evidence="4" id="KW-1185">Reference proteome</keyword>
<dbReference type="GO" id="GO:0006357">
    <property type="term" value="P:regulation of transcription by RNA polymerase II"/>
    <property type="evidence" value="ECO:0007669"/>
    <property type="project" value="TreeGrafter"/>
</dbReference>
<proteinExistence type="predicted"/>
<sequence length="1445" mass="147875">GAPPEAAATTAAPAAAAGPEAAAPAALPEAAPHEAAEAKPAHAEPKHEERDDARGEADHKDEERGEHKHEGGEQEHAGGEKDEKGEAGDDKGGEQQAEAGGEHEGGEAEAEADGGDFEAEAEEEAEEGDELSPEDEGKLLAEGYSAAQIREAAEEARAEERERKRSIKEGRRAANQAVAEATQAEAQRLKQAQQRTKQAISQAVGKHQREVSEAGTQHQGAVRGAFAKARGQVGAAVSGAKGKVTAAGATAKGEVTTWKGAASTKTKSAVDEASNAATQTGSEMATQGKSAVTASSQKVKGTIDSTAGSVQGQSGGGGGANEAAAEGNAKVASKVSGETSGKVKSQGGQVVSGVQSQGGKIGSAMQAKGKEAATAIKSTLPGAMSNLTTIASQANSAVAKGVSSGQSALGQVGSQTNASLAAQQGAATQQIASTVAQTKAGLTKGAATANQAVGAQHSAALKGLKTSAAKIRKLINRAPIMREDAAGVAGEVKGQLKEMSARGIVAGGKTAKMATTATGGVAKQAKTGLASGAAGAAGSAAQTATGASTGANSLAANVGTQVQSTAKSATAAGDKTVTDYTGKVKSSKEKVKGKLSDGLNKTKTEMSAHEAKVQGGTAKIPGDNAGKVSEGQAKVNAAATKEPKKPGGLWGKIVSAAKWVAEKLKAAFEFVAKMLTDPGFWVSLIVAIALTAFVIATFGSGLAVLVVAGAVIGAISAGAGQVVTNLASGKKWNEGLGTAMLIGGVTGLIPGLGKGLGAIGSKVAGKFGTSVANSAVGRMGSKIASSALGKGVQALGRGLKNVGGKLATLGSKAGKTVPGKIVAAPFKAAEKLGTKLGNATRGALEKKFPNIVKPKAPTTKPSTGGATREEPAGSKVEVTDDADAVARDAAKKADEIQEPTPLQERIDRATGVDKGPDYQKAQDDLRDFYANQQRESLASGTNVKRTYTDQMADAKGRPMTNPDGSPYGYVGEQNFDVYRHTYDNGNLTTVNMRVKLDAQPGVGPDDLARVRADAYKGIDEYYNSGKVLPDGDRLHVNVEFVDDASKATIRVNTHPGGGAADQGNWYVNSNPTTHAHELGHGLGFGDEYYTKAAYNRGGGNMSNVHTDDSLMGDFWKRNPDGSPIPDPKTGSYVHNPGTELKDRHLTQLQDDINKARAAKGGSSGSSSSSPTPGPRAEAPRTNGPKSWDELDDASRSVLGEAADPAVVNRLLGKGVHPDDILDAAVDTPHLVPIMDDLAQQGVRGDVIKSITKQAGNAAEKFPDARVIENVEDLVRSGKLANPDSLGAHLKKIAGGDRGALTELERVMQRVRAGHDVQIGAINGKGGDVVDLTDQEVLQMKDITSRTEDGVVENMKGAANQLAGKGAKAKSNAGQTETPPLREDGTPYTRTVDLTIREAENPLHAYDDEALRQWVRDKMGSLSSKDAVDQVVVRINGRIVTVKAPW</sequence>